<feature type="compositionally biased region" description="Polar residues" evidence="1">
    <location>
        <begin position="135"/>
        <end position="152"/>
    </location>
</feature>
<reference evidence="3" key="2">
    <citation type="submission" date="2009-11" db="EMBL/GenBank/DDBJ databases">
        <title>The Genome Sequence of Allomyces macrogynus strain ATCC 38327.</title>
        <authorList>
            <consortium name="The Broad Institute Genome Sequencing Platform"/>
            <person name="Russ C."/>
            <person name="Cuomo C."/>
            <person name="Shea T."/>
            <person name="Young S.K."/>
            <person name="Zeng Q."/>
            <person name="Koehrsen M."/>
            <person name="Haas B."/>
            <person name="Borodovsky M."/>
            <person name="Guigo R."/>
            <person name="Alvarado L."/>
            <person name="Berlin A."/>
            <person name="Borenstein D."/>
            <person name="Chen Z."/>
            <person name="Engels R."/>
            <person name="Freedman E."/>
            <person name="Gellesch M."/>
            <person name="Goldberg J."/>
            <person name="Griggs A."/>
            <person name="Gujja S."/>
            <person name="Heiman D."/>
            <person name="Hepburn T."/>
            <person name="Howarth C."/>
            <person name="Jen D."/>
            <person name="Larson L."/>
            <person name="Lewis B."/>
            <person name="Mehta T."/>
            <person name="Park D."/>
            <person name="Pearson M."/>
            <person name="Roberts A."/>
            <person name="Saif S."/>
            <person name="Shenoy N."/>
            <person name="Sisk P."/>
            <person name="Stolte C."/>
            <person name="Sykes S."/>
            <person name="Walk T."/>
            <person name="White J."/>
            <person name="Yandava C."/>
            <person name="Burger G."/>
            <person name="Gray M.W."/>
            <person name="Holland P.W.H."/>
            <person name="King N."/>
            <person name="Lang F.B.F."/>
            <person name="Roger A.J."/>
            <person name="Ruiz-Trillo I."/>
            <person name="Lander E."/>
            <person name="Nusbaum C."/>
        </authorList>
    </citation>
    <scope>NUCLEOTIDE SEQUENCE [LARGE SCALE GENOMIC DNA]</scope>
    <source>
        <strain evidence="3">ATCC 38327</strain>
    </source>
</reference>
<reference evidence="2 3" key="1">
    <citation type="submission" date="2009-11" db="EMBL/GenBank/DDBJ databases">
        <title>Annotation of Allomyces macrogynus ATCC 38327.</title>
        <authorList>
            <consortium name="The Broad Institute Genome Sequencing Platform"/>
            <person name="Russ C."/>
            <person name="Cuomo C."/>
            <person name="Burger G."/>
            <person name="Gray M.W."/>
            <person name="Holland P.W.H."/>
            <person name="King N."/>
            <person name="Lang F.B.F."/>
            <person name="Roger A.J."/>
            <person name="Ruiz-Trillo I."/>
            <person name="Young S.K."/>
            <person name="Zeng Q."/>
            <person name="Gargeya S."/>
            <person name="Fitzgerald M."/>
            <person name="Haas B."/>
            <person name="Abouelleil A."/>
            <person name="Alvarado L."/>
            <person name="Arachchi H.M."/>
            <person name="Berlin A."/>
            <person name="Chapman S.B."/>
            <person name="Gearin G."/>
            <person name="Goldberg J."/>
            <person name="Griggs A."/>
            <person name="Gujja S."/>
            <person name="Hansen M."/>
            <person name="Heiman D."/>
            <person name="Howarth C."/>
            <person name="Larimer J."/>
            <person name="Lui A."/>
            <person name="MacDonald P.J.P."/>
            <person name="McCowen C."/>
            <person name="Montmayeur A."/>
            <person name="Murphy C."/>
            <person name="Neiman D."/>
            <person name="Pearson M."/>
            <person name="Priest M."/>
            <person name="Roberts A."/>
            <person name="Saif S."/>
            <person name="Shea T."/>
            <person name="Sisk P."/>
            <person name="Stolte C."/>
            <person name="Sykes S."/>
            <person name="Wortman J."/>
            <person name="Nusbaum C."/>
            <person name="Birren B."/>
        </authorList>
    </citation>
    <scope>NUCLEOTIDE SEQUENCE [LARGE SCALE GENOMIC DNA]</scope>
    <source>
        <strain evidence="2 3">ATCC 38327</strain>
    </source>
</reference>
<gene>
    <name evidence="2" type="ORF">AMAG_04128</name>
</gene>
<dbReference type="VEuPathDB" id="FungiDB:AMAG_04128"/>
<feature type="compositionally biased region" description="Low complexity" evidence="1">
    <location>
        <begin position="35"/>
        <end position="51"/>
    </location>
</feature>
<feature type="compositionally biased region" description="Pro residues" evidence="1">
    <location>
        <begin position="105"/>
        <end position="117"/>
    </location>
</feature>
<evidence type="ECO:0000313" key="3">
    <source>
        <dbReference type="Proteomes" id="UP000054350"/>
    </source>
</evidence>
<organism evidence="2 3">
    <name type="scientific">Allomyces macrogynus (strain ATCC 38327)</name>
    <name type="common">Allomyces javanicus var. macrogynus</name>
    <dbReference type="NCBI Taxonomy" id="578462"/>
    <lineage>
        <taxon>Eukaryota</taxon>
        <taxon>Fungi</taxon>
        <taxon>Fungi incertae sedis</taxon>
        <taxon>Blastocladiomycota</taxon>
        <taxon>Blastocladiomycetes</taxon>
        <taxon>Blastocladiales</taxon>
        <taxon>Blastocladiaceae</taxon>
        <taxon>Allomyces</taxon>
    </lineage>
</organism>
<keyword evidence="3" id="KW-1185">Reference proteome</keyword>
<proteinExistence type="predicted"/>
<dbReference type="STRING" id="578462.A0A0L0S886"/>
<feature type="compositionally biased region" description="Low complexity" evidence="1">
    <location>
        <begin position="118"/>
        <end position="128"/>
    </location>
</feature>
<feature type="compositionally biased region" description="Low complexity" evidence="1">
    <location>
        <begin position="77"/>
        <end position="104"/>
    </location>
</feature>
<dbReference type="EMBL" id="GG745333">
    <property type="protein sequence ID" value="KNE58564.1"/>
    <property type="molecule type" value="Genomic_DNA"/>
</dbReference>
<evidence type="ECO:0000256" key="1">
    <source>
        <dbReference type="SAM" id="MobiDB-lite"/>
    </source>
</evidence>
<evidence type="ECO:0000313" key="2">
    <source>
        <dbReference type="EMBL" id="KNE58564.1"/>
    </source>
</evidence>
<sequence length="308" mass="31104">MGCGASKATQQSAVGPEEKTGTSLPGKNGVKPDTEPATDPAADDAALPTSTFEGYKNYKISASGRDLGPDRTPAPAPQQLTPAAATSTSSAPSSTTKPAAAPTSTPTPTPAPAPTPVPAATDDVVPATIPLLPRPNTTSPRPWSANVRQSASRIDPTRVPLPSSADVMARTAVKTPLPPSMYSLAAVHAAGDDAEAGVPVDADRAAIRTPLPPSSYSIAAGSTTTAPRPASADVARSNGKIAQHDLDTAEPAVRPRPATAEVARSAVKTPLPPSTYSLAVETSVLAAVEDAAPDVPLPASTDQLRFPD</sequence>
<protein>
    <submittedName>
        <fullName evidence="2">Uncharacterized protein</fullName>
    </submittedName>
</protein>
<dbReference type="AlphaFoldDB" id="A0A0L0S886"/>
<dbReference type="Proteomes" id="UP000054350">
    <property type="component" value="Unassembled WGS sequence"/>
</dbReference>
<accession>A0A0L0S886</accession>
<feature type="region of interest" description="Disordered" evidence="1">
    <location>
        <begin position="1"/>
        <end position="162"/>
    </location>
</feature>
<feature type="compositionally biased region" description="Polar residues" evidence="1">
    <location>
        <begin position="214"/>
        <end position="226"/>
    </location>
</feature>
<feature type="region of interest" description="Disordered" evidence="1">
    <location>
        <begin position="207"/>
        <end position="259"/>
    </location>
</feature>
<name>A0A0L0S886_ALLM3</name>